<accession>A0ACC2VQV2</accession>
<evidence type="ECO:0000313" key="2">
    <source>
        <dbReference type="Proteomes" id="UP001241377"/>
    </source>
</evidence>
<gene>
    <name evidence="1" type="ORF">QFC19_005225</name>
</gene>
<reference evidence="1" key="1">
    <citation type="submission" date="2023-04" db="EMBL/GenBank/DDBJ databases">
        <title>Draft Genome sequencing of Naganishia species isolated from polar environments using Oxford Nanopore Technology.</title>
        <authorList>
            <person name="Leo P."/>
            <person name="Venkateswaran K."/>
        </authorList>
    </citation>
    <scope>NUCLEOTIDE SEQUENCE</scope>
    <source>
        <strain evidence="1">MNA-CCFEE 5261</strain>
    </source>
</reference>
<comment type="caution">
    <text evidence="1">The sequence shown here is derived from an EMBL/GenBank/DDBJ whole genome shotgun (WGS) entry which is preliminary data.</text>
</comment>
<protein>
    <submittedName>
        <fullName evidence="1">Uncharacterized protein</fullName>
    </submittedName>
</protein>
<dbReference type="Proteomes" id="UP001241377">
    <property type="component" value="Unassembled WGS sequence"/>
</dbReference>
<proteinExistence type="predicted"/>
<evidence type="ECO:0000313" key="1">
    <source>
        <dbReference type="EMBL" id="KAJ9101449.1"/>
    </source>
</evidence>
<sequence>MAEDDLEDKILYRELKSLKLGDTNRFKVHYTPQCLSSSIDEDEVKIPSSLWVKIRNIEPLALRAAYIAGPYVLYVDCRPDAYDIHKNCFVTADQPVFEPQLLPGQSFYAQLNCHTVQDEYCWTIDVMSQIIFSHSMSVDYEITVGTSRSILHDASIPDKKVANSDKQGTFVPTTYLNVTFQDTLDLWNLPVPDPNKEIHLVILTHGLHSNISGDMFYLKEQIDRASEGQNVVVKGYFGNIGKTERGIKYLGSRVAEYIIDLVANNETLKGKVKKISFIGHSLGGLVQTFAIAYLQSNFPWFFSHIEPINFITLASPLLGVVHENPLYVKLALLAGIVGQTGRDLGLKFVEQDDKPLLLLLPTGPTHQVLRKFHRRTVYANLINDAIVPLRTSALLYLDYKGLSQVMSSSNLDDKKEQNDRTIPSNVSESGTGNEDWALLLSVQAVMSYFMPQKQASSSAVTNSGLNRFQTSALETEDPLKDNDIIRDLPKSSVFQIVSSLILPPSPSIKYITDPSSRENVVIHDKVYSEEDLPPLKEHSSTSKLESLSIGQKLNIHKRLLETIDYKIEHLEEAIAREYHKKMTWRKVLLRLNIDAHNNIIVRRRFSNAHGWPVIDHLVENHFSEACSAKEASKKSHIESPNNEEEEGLLKILSRDRIAEQNKEIDEGIETTDHAWVNSKEDKFYFKVGPSGFLNNLSDVVLNLKDQWTNYGVKTVTEETEQEPALQNEPVEHKQIESAEGDLGLKTSVMGGFM</sequence>
<keyword evidence="2" id="KW-1185">Reference proteome</keyword>
<dbReference type="EMBL" id="JASBWR010000058">
    <property type="protein sequence ID" value="KAJ9101449.1"/>
    <property type="molecule type" value="Genomic_DNA"/>
</dbReference>
<name>A0ACC2VQV2_9TREE</name>
<organism evidence="1 2">
    <name type="scientific">Naganishia cerealis</name>
    <dbReference type="NCBI Taxonomy" id="610337"/>
    <lineage>
        <taxon>Eukaryota</taxon>
        <taxon>Fungi</taxon>
        <taxon>Dikarya</taxon>
        <taxon>Basidiomycota</taxon>
        <taxon>Agaricomycotina</taxon>
        <taxon>Tremellomycetes</taxon>
        <taxon>Filobasidiales</taxon>
        <taxon>Filobasidiaceae</taxon>
        <taxon>Naganishia</taxon>
    </lineage>
</organism>